<keyword evidence="4" id="KW-1185">Reference proteome</keyword>
<dbReference type="InterPro" id="IPR054280">
    <property type="entry name" value="DUF7014"/>
</dbReference>
<dbReference type="Pfam" id="PF18863">
    <property type="entry name" value="AbiJ_NTD4"/>
    <property type="match status" value="1"/>
</dbReference>
<dbReference type="eggNOG" id="ENOG502Z7N9">
    <property type="taxonomic scope" value="Bacteria"/>
</dbReference>
<dbReference type="EMBL" id="ACOM01000005">
    <property type="protein sequence ID" value="EEP53149.1"/>
    <property type="molecule type" value="Genomic_DNA"/>
</dbReference>
<reference evidence="3 4" key="1">
    <citation type="submission" date="2009-08" db="EMBL/GenBank/DDBJ databases">
        <authorList>
            <person name="Shrivastava S."/>
            <person name="Brinkac L.B."/>
            <person name="Brown J.L."/>
            <person name="Bruce D.B."/>
            <person name="Detter C."/>
            <person name="Green L.D."/>
            <person name="Munk C.A."/>
            <person name="Rogers Y.C."/>
            <person name="Tapia R."/>
            <person name="Sims D.R."/>
            <person name="Smith L.A."/>
            <person name="Smith T.J."/>
            <person name="Sutton G."/>
            <person name="Brettin T."/>
        </authorList>
    </citation>
    <scope>NUCLEOTIDE SEQUENCE [LARGE SCALE GENOMIC DNA]</scope>
    <source>
        <strain evidence="4">E4 str. BoNT E BL5262</strain>
    </source>
</reference>
<dbReference type="NCBIfam" id="NF046078">
    <property type="entry name" value="STM4504_CBY0614"/>
    <property type="match status" value="1"/>
</dbReference>
<evidence type="ECO:0008006" key="5">
    <source>
        <dbReference type="Google" id="ProtNLM"/>
    </source>
</evidence>
<sequence>MIYELYSKRVKKERGEVSDVYQYDEIPEKLRIQISQILQNAFPQYQCDKVWMQIRDIMCREMGVFQLIDEAFNTYEEECIGYLLEHEDTDEVLDIIELSFRIIIERNRTIINRATGKLATIEQIINELNYRFRENNVGYEFIEGKIIRIDRKLLHSEIIKPAINLLYEEEFKGANDEFLKAHEYYKNKDYKNSILYAGKAFESTMKTICEKVPYEYNNNKDTANKLIDILCKNDFIPMSLKNHFQGLDKALTSIKTTLESGLPTLRNRNGGHGQGDEVVFVPEQLVTYSLNLCATNIVLLVDLYKNNK</sequence>
<evidence type="ECO:0000259" key="1">
    <source>
        <dbReference type="Pfam" id="PF18863"/>
    </source>
</evidence>
<dbReference type="Pfam" id="PF22809">
    <property type="entry name" value="DUF7014"/>
    <property type="match status" value="1"/>
</dbReference>
<evidence type="ECO:0000259" key="2">
    <source>
        <dbReference type="Pfam" id="PF22809"/>
    </source>
</evidence>
<comment type="caution">
    <text evidence="3">The sequence shown here is derived from an EMBL/GenBank/DDBJ whole genome shotgun (WGS) entry which is preliminary data.</text>
</comment>
<organism evidence="3 4">
    <name type="scientific">Clostridium butyricum E4 str. BoNT E BL5262</name>
    <dbReference type="NCBI Taxonomy" id="632245"/>
    <lineage>
        <taxon>Bacteria</taxon>
        <taxon>Bacillati</taxon>
        <taxon>Bacillota</taxon>
        <taxon>Clostridia</taxon>
        <taxon>Eubacteriales</taxon>
        <taxon>Clostridiaceae</taxon>
        <taxon>Clostridium</taxon>
    </lineage>
</organism>
<dbReference type="Proteomes" id="UP000003081">
    <property type="component" value="Unassembled WGS sequence"/>
</dbReference>
<protein>
    <recommendedName>
        <fullName evidence="5">Abortive infection protein-like C-terminal domain-containing protein</fullName>
    </recommendedName>
</protein>
<accession>C4IL91</accession>
<gene>
    <name evidence="3" type="ORF">CLP_1525</name>
</gene>
<feature type="domain" description="HEPN AbiJ-N-terminal" evidence="1">
    <location>
        <begin position="4"/>
        <end position="161"/>
    </location>
</feature>
<proteinExistence type="predicted"/>
<evidence type="ECO:0000313" key="3">
    <source>
        <dbReference type="EMBL" id="EEP53149.1"/>
    </source>
</evidence>
<dbReference type="HOGENOM" id="CLU_060950_0_0_9"/>
<dbReference type="RefSeq" id="WP_003414354.1">
    <property type="nucleotide sequence ID" value="NZ_ACOM01000005.1"/>
</dbReference>
<dbReference type="InterPro" id="IPR049503">
    <property type="entry name" value="AbiJ_NTD4"/>
</dbReference>
<evidence type="ECO:0000313" key="4">
    <source>
        <dbReference type="Proteomes" id="UP000003081"/>
    </source>
</evidence>
<name>C4IL91_CLOBU</name>
<feature type="domain" description="DUF7014" evidence="2">
    <location>
        <begin position="168"/>
        <end position="302"/>
    </location>
</feature>
<dbReference type="AlphaFoldDB" id="C4IL91"/>